<evidence type="ECO:0000313" key="1">
    <source>
        <dbReference type="EMBL" id="QDL90671.1"/>
    </source>
</evidence>
<name>A0A5B8FG16_9RHOB</name>
<keyword evidence="2" id="KW-1185">Reference proteome</keyword>
<proteinExistence type="predicted"/>
<dbReference type="PROSITE" id="PS51257">
    <property type="entry name" value="PROKAR_LIPOPROTEIN"/>
    <property type="match status" value="1"/>
</dbReference>
<dbReference type="KEGG" id="ppru:FDP22_02040"/>
<organism evidence="1 2">
    <name type="scientific">Paroceanicella profunda</name>
    <dbReference type="NCBI Taxonomy" id="2579971"/>
    <lineage>
        <taxon>Bacteria</taxon>
        <taxon>Pseudomonadati</taxon>
        <taxon>Pseudomonadota</taxon>
        <taxon>Alphaproteobacteria</taxon>
        <taxon>Rhodobacterales</taxon>
        <taxon>Paracoccaceae</taxon>
        <taxon>Paroceanicella</taxon>
    </lineage>
</organism>
<dbReference type="RefSeq" id="WP_138576671.1">
    <property type="nucleotide sequence ID" value="NZ_CP040818.1"/>
</dbReference>
<dbReference type="EMBL" id="CP040818">
    <property type="protein sequence ID" value="QDL90671.1"/>
    <property type="molecule type" value="Genomic_DNA"/>
</dbReference>
<dbReference type="Proteomes" id="UP000305888">
    <property type="component" value="Chromosome"/>
</dbReference>
<accession>A0A5B8FG16</accession>
<gene>
    <name evidence="1" type="ORF">FDP22_02040</name>
</gene>
<reference evidence="1 2" key="1">
    <citation type="submission" date="2019-06" db="EMBL/GenBank/DDBJ databases">
        <title>Genome sequence of Rhodobacteraceae bacterium D4M1.</title>
        <authorList>
            <person name="Cao J."/>
        </authorList>
    </citation>
    <scope>NUCLEOTIDE SEQUENCE [LARGE SCALE GENOMIC DNA]</scope>
    <source>
        <strain evidence="1 2">D4M1</strain>
    </source>
</reference>
<protein>
    <submittedName>
        <fullName evidence="1">DUF2927 domain-containing protein</fullName>
    </submittedName>
</protein>
<dbReference type="Pfam" id="PF11150">
    <property type="entry name" value="DUF2927"/>
    <property type="match status" value="1"/>
</dbReference>
<dbReference type="AlphaFoldDB" id="A0A5B8FG16"/>
<evidence type="ECO:0000313" key="2">
    <source>
        <dbReference type="Proteomes" id="UP000305888"/>
    </source>
</evidence>
<dbReference type="InterPro" id="IPR021323">
    <property type="entry name" value="DUF2927"/>
</dbReference>
<dbReference type="OrthoDB" id="3295600at2"/>
<sequence>MIPPARALLAATSLLAGCASSDRTYYSDLERMLRGEGLMRTEAAPADAPYTGATLVENFERIALYSEYANENGRFITRRTAIPLSRWEGPVRVQAVFGDSVPRAQQREDMAQLRRFTARLARVSALDIALLPPGAEEPANFYVFYVDRAERVAMADMLDGSDIPPDPAVIDSLRHSPVSEICYANTFNSLDTPGLINFALIVIKGETEGLMRLSCLHEELTQALGLGNDDPRVRPSIFNDDEEFALLTRHDVALLRMLYDPALHPGMTLEEARPLLPDIAGRALAAEEASLAD</sequence>